<keyword evidence="1" id="KW-0378">Hydrolase</keyword>
<proteinExistence type="predicted"/>
<gene>
    <name evidence="3" type="ORF">SAMN05421791_102223</name>
</gene>
<dbReference type="Gene3D" id="3.60.21.10">
    <property type="match status" value="1"/>
</dbReference>
<evidence type="ECO:0000256" key="1">
    <source>
        <dbReference type="ARBA" id="ARBA00022801"/>
    </source>
</evidence>
<dbReference type="STRING" id="120956.SAMN05421791_102223"/>
<evidence type="ECO:0000313" key="4">
    <source>
        <dbReference type="Proteomes" id="UP000199708"/>
    </source>
</evidence>
<dbReference type="InterPro" id="IPR050535">
    <property type="entry name" value="DNA_Repair-Maintenance_Comp"/>
</dbReference>
<protein>
    <submittedName>
        <fullName evidence="3">DNA repair exonuclease SbcCD nuclease subunit</fullName>
    </submittedName>
</protein>
<dbReference type="InterPro" id="IPR029052">
    <property type="entry name" value="Metallo-depent_PP-like"/>
</dbReference>
<dbReference type="PANTHER" id="PTHR30337:SF7">
    <property type="entry name" value="PHOSPHOESTERASE"/>
    <property type="match status" value="1"/>
</dbReference>
<dbReference type="PIRSF" id="PIRSF033091">
    <property type="entry name" value="Pesterase_YhaO"/>
    <property type="match status" value="1"/>
</dbReference>
<accession>A0A1G7QUI8</accession>
<dbReference type="Pfam" id="PF00149">
    <property type="entry name" value="Metallophos"/>
    <property type="match status" value="1"/>
</dbReference>
<feature type="domain" description="Calcineurin-like phosphoesterase" evidence="2">
    <location>
        <begin position="1"/>
        <end position="200"/>
    </location>
</feature>
<dbReference type="SUPFAM" id="SSF56300">
    <property type="entry name" value="Metallo-dependent phosphatases"/>
    <property type="match status" value="1"/>
</dbReference>
<dbReference type="AlphaFoldDB" id="A0A1G7QUI8"/>
<dbReference type="InterPro" id="IPR004843">
    <property type="entry name" value="Calcineurin-like_PHP"/>
</dbReference>
<keyword evidence="3" id="KW-0540">Nuclease</keyword>
<sequence>MRFMHFADLHLDSPFAGMQKQYPSLQEVLIQAPYKAFHRGVSYAIKEGVDAVIIAGDIYDTQKQTIYAQHAFLKELERLERAEIPVVICHGNHDYLNNQRLFVQYPANVYVFREESIDYIDIKTAEDITCRFYGFSYSHRWIHESKAKEFPINPKETDFTVGVYHGELLGQNQIGNYAPFTIDDLSSKNYDYWALGHIHQGIRLSQFPLIQYAGSPQGRNRLETGEKGAYIVTFNEDRNVDSEFIHLAEIEWKDEKIECQENWQINELLWAINDLVDNYKDEVDKGLPSKIISLTLTNAQRLPIDLQEQIEKGEIETILTEPQSTEQFAIIVRVKLERQMVLDAFEYDQTLKASFKEACLEMAKGSAYKESLEEMFDHPVIKQRMPDLISDEELKKETIQSAKELMIQAIGFEFKEAVELED</sequence>
<dbReference type="CDD" id="cd00840">
    <property type="entry name" value="MPP_Mre11_N"/>
    <property type="match status" value="1"/>
</dbReference>
<name>A0A1G7QUI8_9LACT</name>
<dbReference type="OrthoDB" id="9773856at2"/>
<dbReference type="Proteomes" id="UP000199708">
    <property type="component" value="Unassembled WGS sequence"/>
</dbReference>
<reference evidence="3 4" key="1">
    <citation type="submission" date="2016-10" db="EMBL/GenBank/DDBJ databases">
        <authorList>
            <person name="de Groot N.N."/>
        </authorList>
    </citation>
    <scope>NUCLEOTIDE SEQUENCE [LARGE SCALE GENOMIC DNA]</scope>
    <source>
        <strain evidence="3 4">ATCC BAA-466</strain>
    </source>
</reference>
<dbReference type="RefSeq" id="WP_090289304.1">
    <property type="nucleotide sequence ID" value="NZ_FNCK01000002.1"/>
</dbReference>
<dbReference type="GO" id="GO:0004527">
    <property type="term" value="F:exonuclease activity"/>
    <property type="evidence" value="ECO:0007669"/>
    <property type="project" value="UniProtKB-KW"/>
</dbReference>
<keyword evidence="4" id="KW-1185">Reference proteome</keyword>
<evidence type="ECO:0000259" key="2">
    <source>
        <dbReference type="Pfam" id="PF00149"/>
    </source>
</evidence>
<keyword evidence="3" id="KW-0269">Exonuclease</keyword>
<dbReference type="PANTHER" id="PTHR30337">
    <property type="entry name" value="COMPONENT OF ATP-DEPENDENT DSDNA EXONUCLEASE"/>
    <property type="match status" value="1"/>
</dbReference>
<dbReference type="InterPro" id="IPR041796">
    <property type="entry name" value="Mre11_N"/>
</dbReference>
<organism evidence="3 4">
    <name type="scientific">Facklamia miroungae</name>
    <dbReference type="NCBI Taxonomy" id="120956"/>
    <lineage>
        <taxon>Bacteria</taxon>
        <taxon>Bacillati</taxon>
        <taxon>Bacillota</taxon>
        <taxon>Bacilli</taxon>
        <taxon>Lactobacillales</taxon>
        <taxon>Aerococcaceae</taxon>
        <taxon>Facklamia</taxon>
    </lineage>
</organism>
<dbReference type="InterPro" id="IPR014576">
    <property type="entry name" value="Pesterase_YhaO"/>
</dbReference>
<evidence type="ECO:0000313" key="3">
    <source>
        <dbReference type="EMBL" id="SDG02134.1"/>
    </source>
</evidence>
<dbReference type="EMBL" id="FNCK01000002">
    <property type="protein sequence ID" value="SDG02134.1"/>
    <property type="molecule type" value="Genomic_DNA"/>
</dbReference>